<proteinExistence type="predicted"/>
<dbReference type="HOGENOM" id="CLU_1185133_0_0_1"/>
<organism evidence="2 3">
    <name type="scientific">Hebeloma cylindrosporum</name>
    <dbReference type="NCBI Taxonomy" id="76867"/>
    <lineage>
        <taxon>Eukaryota</taxon>
        <taxon>Fungi</taxon>
        <taxon>Dikarya</taxon>
        <taxon>Basidiomycota</taxon>
        <taxon>Agaricomycotina</taxon>
        <taxon>Agaricomycetes</taxon>
        <taxon>Agaricomycetidae</taxon>
        <taxon>Agaricales</taxon>
        <taxon>Agaricineae</taxon>
        <taxon>Hymenogastraceae</taxon>
        <taxon>Hebeloma</taxon>
    </lineage>
</organism>
<evidence type="ECO:0000256" key="1">
    <source>
        <dbReference type="SAM" id="MobiDB-lite"/>
    </source>
</evidence>
<name>A0A0C3C1U3_HEBCY</name>
<dbReference type="EMBL" id="KN831777">
    <property type="protein sequence ID" value="KIM42895.1"/>
    <property type="molecule type" value="Genomic_DNA"/>
</dbReference>
<evidence type="ECO:0000313" key="3">
    <source>
        <dbReference type="Proteomes" id="UP000053424"/>
    </source>
</evidence>
<feature type="region of interest" description="Disordered" evidence="1">
    <location>
        <begin position="184"/>
        <end position="208"/>
    </location>
</feature>
<reference evidence="2 3" key="1">
    <citation type="submission" date="2014-04" db="EMBL/GenBank/DDBJ databases">
        <authorList>
            <consortium name="DOE Joint Genome Institute"/>
            <person name="Kuo A."/>
            <person name="Gay G."/>
            <person name="Dore J."/>
            <person name="Kohler A."/>
            <person name="Nagy L.G."/>
            <person name="Floudas D."/>
            <person name="Copeland A."/>
            <person name="Barry K.W."/>
            <person name="Cichocki N."/>
            <person name="Veneault-Fourrey C."/>
            <person name="LaButti K."/>
            <person name="Lindquist E.A."/>
            <person name="Lipzen A."/>
            <person name="Lundell T."/>
            <person name="Morin E."/>
            <person name="Murat C."/>
            <person name="Sun H."/>
            <person name="Tunlid A."/>
            <person name="Henrissat B."/>
            <person name="Grigoriev I.V."/>
            <person name="Hibbett D.S."/>
            <person name="Martin F."/>
            <person name="Nordberg H.P."/>
            <person name="Cantor M.N."/>
            <person name="Hua S.X."/>
        </authorList>
    </citation>
    <scope>NUCLEOTIDE SEQUENCE [LARGE SCALE GENOMIC DNA]</scope>
    <source>
        <strain evidence="3">h7</strain>
    </source>
</reference>
<dbReference type="AlphaFoldDB" id="A0A0C3C1U3"/>
<evidence type="ECO:0000313" key="2">
    <source>
        <dbReference type="EMBL" id="KIM42895.1"/>
    </source>
</evidence>
<dbReference type="Proteomes" id="UP000053424">
    <property type="component" value="Unassembled WGS sequence"/>
</dbReference>
<reference evidence="3" key="2">
    <citation type="submission" date="2015-01" db="EMBL/GenBank/DDBJ databases">
        <title>Evolutionary Origins and Diversification of the Mycorrhizal Mutualists.</title>
        <authorList>
            <consortium name="DOE Joint Genome Institute"/>
            <consortium name="Mycorrhizal Genomics Consortium"/>
            <person name="Kohler A."/>
            <person name="Kuo A."/>
            <person name="Nagy L.G."/>
            <person name="Floudas D."/>
            <person name="Copeland A."/>
            <person name="Barry K.W."/>
            <person name="Cichocki N."/>
            <person name="Veneault-Fourrey C."/>
            <person name="LaButti K."/>
            <person name="Lindquist E.A."/>
            <person name="Lipzen A."/>
            <person name="Lundell T."/>
            <person name="Morin E."/>
            <person name="Murat C."/>
            <person name="Riley R."/>
            <person name="Ohm R."/>
            <person name="Sun H."/>
            <person name="Tunlid A."/>
            <person name="Henrissat B."/>
            <person name="Grigoriev I.V."/>
            <person name="Hibbett D.S."/>
            <person name="Martin F."/>
        </authorList>
    </citation>
    <scope>NUCLEOTIDE SEQUENCE [LARGE SCALE GENOMIC DNA]</scope>
    <source>
        <strain evidence="3">h7</strain>
    </source>
</reference>
<accession>A0A0C3C1U3</accession>
<protein>
    <submittedName>
        <fullName evidence="2">Uncharacterized protein</fullName>
    </submittedName>
</protein>
<gene>
    <name evidence="2" type="ORF">M413DRAFT_125358</name>
</gene>
<keyword evidence="3" id="KW-1185">Reference proteome</keyword>
<sequence>MCKTVFSTVLAISPPIPIRFGCSRACFVGGGYRNLYPYPYPPVPYPQPVRVPKPLTITTKHRWRSMPGWLQAREESIACIGAVDYGQYKVMESIARSIPRRSYFPSTAPSSCSFTSAFMSASFPLGYFSTPSANAAHQPSRLCPRKTFHATARRSMDAAGSLRAGPFISAASLFKYGRYNPHPSSTYSTTPKRLLPQRLTSPTPTPSYSTISSQTIVLVPALEPDAKRLVSFDR</sequence>